<keyword evidence="3" id="KW-1185">Reference proteome</keyword>
<evidence type="ECO:0008006" key="4">
    <source>
        <dbReference type="Google" id="ProtNLM"/>
    </source>
</evidence>
<keyword evidence="1" id="KW-0812">Transmembrane</keyword>
<evidence type="ECO:0000313" key="2">
    <source>
        <dbReference type="EMBL" id="SJN31607.1"/>
    </source>
</evidence>
<keyword evidence="1" id="KW-1133">Transmembrane helix</keyword>
<evidence type="ECO:0000256" key="1">
    <source>
        <dbReference type="SAM" id="Phobius"/>
    </source>
</evidence>
<keyword evidence="1" id="KW-0472">Membrane</keyword>
<dbReference type="Pfam" id="PF11209">
    <property type="entry name" value="LmeA"/>
    <property type="match status" value="1"/>
</dbReference>
<feature type="transmembrane region" description="Helical" evidence="1">
    <location>
        <begin position="16"/>
        <end position="38"/>
    </location>
</feature>
<proteinExistence type="predicted"/>
<sequence length="257" mass="26443">MTAVIEAPTRRPRKRWPWIVAIVVVVIAVLLVAAELVARAVLPSTVRSLVIEQLELPADQQLDVTASGILLPQLITGTLDELQLSSDEVTIGGITGSADVVATEVPIHGGALGSAEGTITIDQSQFASLLDAADLPISEITLQEPNVVAQGGIPLFGQEIPLGLTVTPGAQDGDLLLTPVSVTIGGKEIDLQNLVGLLGDAGSDLSGPQRVCIADRLPAGIALTGLRVEGAKIVADISADGDIAVDPKLLENGTCSR</sequence>
<gene>
    <name evidence="2" type="ORF">FM104_07520</name>
</gene>
<dbReference type="OrthoDB" id="5123569at2"/>
<dbReference type="InterPro" id="IPR021373">
    <property type="entry name" value="DUF2993"/>
</dbReference>
<organism evidence="2 3">
    <name type="scientific">Microbacterium esteraromaticum</name>
    <dbReference type="NCBI Taxonomy" id="57043"/>
    <lineage>
        <taxon>Bacteria</taxon>
        <taxon>Bacillati</taxon>
        <taxon>Actinomycetota</taxon>
        <taxon>Actinomycetes</taxon>
        <taxon>Micrococcales</taxon>
        <taxon>Microbacteriaceae</taxon>
        <taxon>Microbacterium</taxon>
    </lineage>
</organism>
<dbReference type="Proteomes" id="UP000196320">
    <property type="component" value="Unassembled WGS sequence"/>
</dbReference>
<dbReference type="AlphaFoldDB" id="A0A1R4JHV8"/>
<dbReference type="RefSeq" id="WP_087130808.1">
    <property type="nucleotide sequence ID" value="NZ_FUKO01000019.1"/>
</dbReference>
<accession>A0A1R4JHV8</accession>
<dbReference type="EMBL" id="FUKO01000019">
    <property type="protein sequence ID" value="SJN31607.1"/>
    <property type="molecule type" value="Genomic_DNA"/>
</dbReference>
<protein>
    <recommendedName>
        <fullName evidence="4">DUF2993 domain-containing protein</fullName>
    </recommendedName>
</protein>
<reference evidence="2 3" key="1">
    <citation type="submission" date="2017-02" db="EMBL/GenBank/DDBJ databases">
        <authorList>
            <person name="Peterson S.W."/>
        </authorList>
    </citation>
    <scope>NUCLEOTIDE SEQUENCE [LARGE SCALE GENOMIC DNA]</scope>
    <source>
        <strain evidence="2 3">B Mb 05.01</strain>
    </source>
</reference>
<evidence type="ECO:0000313" key="3">
    <source>
        <dbReference type="Proteomes" id="UP000196320"/>
    </source>
</evidence>
<name>A0A1R4JHV8_9MICO</name>